<reference evidence="1" key="2">
    <citation type="journal article" date="2015" name="Fish Shellfish Immunol.">
        <title>Early steps in the European eel (Anguilla anguilla)-Vibrio vulnificus interaction in the gills: Role of the RtxA13 toxin.</title>
        <authorList>
            <person name="Callol A."/>
            <person name="Pajuelo D."/>
            <person name="Ebbesson L."/>
            <person name="Teles M."/>
            <person name="MacKenzie S."/>
            <person name="Amaro C."/>
        </authorList>
    </citation>
    <scope>NUCLEOTIDE SEQUENCE</scope>
</reference>
<accession>A0A0E9RK62</accession>
<dbReference type="AlphaFoldDB" id="A0A0E9RK62"/>
<protein>
    <submittedName>
        <fullName evidence="1">Uncharacterized protein</fullName>
    </submittedName>
</protein>
<name>A0A0E9RK62_ANGAN</name>
<reference evidence="1" key="1">
    <citation type="submission" date="2014-11" db="EMBL/GenBank/DDBJ databases">
        <authorList>
            <person name="Amaro Gonzalez C."/>
        </authorList>
    </citation>
    <scope>NUCLEOTIDE SEQUENCE</scope>
</reference>
<dbReference type="EMBL" id="GBXM01079093">
    <property type="protein sequence ID" value="JAH29484.1"/>
    <property type="molecule type" value="Transcribed_RNA"/>
</dbReference>
<sequence>MCLQSSFSLYLCTDQLR</sequence>
<organism evidence="1">
    <name type="scientific">Anguilla anguilla</name>
    <name type="common">European freshwater eel</name>
    <name type="synonym">Muraena anguilla</name>
    <dbReference type="NCBI Taxonomy" id="7936"/>
    <lineage>
        <taxon>Eukaryota</taxon>
        <taxon>Metazoa</taxon>
        <taxon>Chordata</taxon>
        <taxon>Craniata</taxon>
        <taxon>Vertebrata</taxon>
        <taxon>Euteleostomi</taxon>
        <taxon>Actinopterygii</taxon>
        <taxon>Neopterygii</taxon>
        <taxon>Teleostei</taxon>
        <taxon>Anguilliformes</taxon>
        <taxon>Anguillidae</taxon>
        <taxon>Anguilla</taxon>
    </lineage>
</organism>
<evidence type="ECO:0000313" key="1">
    <source>
        <dbReference type="EMBL" id="JAH29484.1"/>
    </source>
</evidence>
<proteinExistence type="predicted"/>